<proteinExistence type="predicted"/>
<evidence type="ECO:0000313" key="2">
    <source>
        <dbReference type="Proteomes" id="UP000308600"/>
    </source>
</evidence>
<reference evidence="1 2" key="1">
    <citation type="journal article" date="2019" name="Nat. Ecol. Evol.">
        <title>Megaphylogeny resolves global patterns of mushroom evolution.</title>
        <authorList>
            <person name="Varga T."/>
            <person name="Krizsan K."/>
            <person name="Foldi C."/>
            <person name="Dima B."/>
            <person name="Sanchez-Garcia M."/>
            <person name="Sanchez-Ramirez S."/>
            <person name="Szollosi G.J."/>
            <person name="Szarkandi J.G."/>
            <person name="Papp V."/>
            <person name="Albert L."/>
            <person name="Andreopoulos W."/>
            <person name="Angelini C."/>
            <person name="Antonin V."/>
            <person name="Barry K.W."/>
            <person name="Bougher N.L."/>
            <person name="Buchanan P."/>
            <person name="Buyck B."/>
            <person name="Bense V."/>
            <person name="Catcheside P."/>
            <person name="Chovatia M."/>
            <person name="Cooper J."/>
            <person name="Damon W."/>
            <person name="Desjardin D."/>
            <person name="Finy P."/>
            <person name="Geml J."/>
            <person name="Haridas S."/>
            <person name="Hughes K."/>
            <person name="Justo A."/>
            <person name="Karasinski D."/>
            <person name="Kautmanova I."/>
            <person name="Kiss B."/>
            <person name="Kocsube S."/>
            <person name="Kotiranta H."/>
            <person name="LaButti K.M."/>
            <person name="Lechner B.E."/>
            <person name="Liimatainen K."/>
            <person name="Lipzen A."/>
            <person name="Lukacs Z."/>
            <person name="Mihaltcheva S."/>
            <person name="Morgado L.N."/>
            <person name="Niskanen T."/>
            <person name="Noordeloos M.E."/>
            <person name="Ohm R.A."/>
            <person name="Ortiz-Santana B."/>
            <person name="Ovrebo C."/>
            <person name="Racz N."/>
            <person name="Riley R."/>
            <person name="Savchenko A."/>
            <person name="Shiryaev A."/>
            <person name="Soop K."/>
            <person name="Spirin V."/>
            <person name="Szebenyi C."/>
            <person name="Tomsovsky M."/>
            <person name="Tulloss R.E."/>
            <person name="Uehling J."/>
            <person name="Grigoriev I.V."/>
            <person name="Vagvolgyi C."/>
            <person name="Papp T."/>
            <person name="Martin F.M."/>
            <person name="Miettinen O."/>
            <person name="Hibbett D.S."/>
            <person name="Nagy L.G."/>
        </authorList>
    </citation>
    <scope>NUCLEOTIDE SEQUENCE [LARGE SCALE GENOMIC DNA]</scope>
    <source>
        <strain evidence="1 2">NL-1719</strain>
    </source>
</reference>
<gene>
    <name evidence="1" type="ORF">BDN72DRAFT_76410</name>
</gene>
<dbReference type="Proteomes" id="UP000308600">
    <property type="component" value="Unassembled WGS sequence"/>
</dbReference>
<organism evidence="1 2">
    <name type="scientific">Pluteus cervinus</name>
    <dbReference type="NCBI Taxonomy" id="181527"/>
    <lineage>
        <taxon>Eukaryota</taxon>
        <taxon>Fungi</taxon>
        <taxon>Dikarya</taxon>
        <taxon>Basidiomycota</taxon>
        <taxon>Agaricomycotina</taxon>
        <taxon>Agaricomycetes</taxon>
        <taxon>Agaricomycetidae</taxon>
        <taxon>Agaricales</taxon>
        <taxon>Pluteineae</taxon>
        <taxon>Pluteaceae</taxon>
        <taxon>Pluteus</taxon>
    </lineage>
</organism>
<name>A0ACD3APY7_9AGAR</name>
<sequence length="167" mass="18928">MRMMALICASWTLPVRLPLAVDFTSLDAPLLECPLTLRFELVPTDMLHDFRNFPSVWAKSPYPVTQTLESELIWRAYRREIPRVLACNVIPCWDYISRRDRTRASCQSVSVQINSVVAILRGVSSPRVLHKTKKGLWHLHLSVAADHESPTDLDGFSTIGSTPRKTA</sequence>
<protein>
    <submittedName>
        <fullName evidence="1">Uncharacterized protein</fullName>
    </submittedName>
</protein>
<accession>A0ACD3APY7</accession>
<evidence type="ECO:0000313" key="1">
    <source>
        <dbReference type="EMBL" id="TFK67791.1"/>
    </source>
</evidence>
<dbReference type="EMBL" id="ML208367">
    <property type="protein sequence ID" value="TFK67791.1"/>
    <property type="molecule type" value="Genomic_DNA"/>
</dbReference>
<keyword evidence="2" id="KW-1185">Reference proteome</keyword>